<dbReference type="RefSeq" id="WP_110939130.1">
    <property type="nucleotide sequence ID" value="NZ_KZ614148.1"/>
</dbReference>
<evidence type="ECO:0000313" key="3">
    <source>
        <dbReference type="Proteomes" id="UP000281498"/>
    </source>
</evidence>
<keyword evidence="1" id="KW-0812">Transmembrane</keyword>
<evidence type="ECO:0000256" key="1">
    <source>
        <dbReference type="SAM" id="Phobius"/>
    </source>
</evidence>
<proteinExistence type="predicted"/>
<keyword evidence="1" id="KW-0472">Membrane</keyword>
<feature type="transmembrane region" description="Helical" evidence="1">
    <location>
        <begin position="93"/>
        <end position="114"/>
    </location>
</feature>
<reference evidence="2 3" key="1">
    <citation type="submission" date="2017-10" db="EMBL/GenBank/DDBJ databases">
        <title>Bacillus sp. nov., a halophilic bacterium isolated from a Keqin Lake.</title>
        <authorList>
            <person name="Wang H."/>
        </authorList>
    </citation>
    <scope>NUCLEOTIDE SEQUENCE [LARGE SCALE GENOMIC DNA]</scope>
    <source>
        <strain evidence="2 3">KCTC 13187</strain>
    </source>
</reference>
<dbReference type="Proteomes" id="UP000281498">
    <property type="component" value="Unassembled WGS sequence"/>
</dbReference>
<sequence length="115" mass="12780">MTSSADFLLQLFKFIFITFLILLVSSVINTLILQLFGGMDLLTEGIFSTAFFALQTAAVFLVVTVFFRNKTQLSGWFFSKDLKALPKKKVKQLFIISAGAIIGSYVLLLVNAMLT</sequence>
<name>A0A3A9K4T0_9BACI</name>
<feature type="transmembrane region" description="Helical" evidence="1">
    <location>
        <begin position="45"/>
        <end position="67"/>
    </location>
</feature>
<accession>A0A3A9K4T0</accession>
<keyword evidence="3" id="KW-1185">Reference proteome</keyword>
<feature type="transmembrane region" description="Helical" evidence="1">
    <location>
        <begin position="12"/>
        <end position="33"/>
    </location>
</feature>
<dbReference type="EMBL" id="PDOE01000007">
    <property type="protein sequence ID" value="RKL66348.1"/>
    <property type="molecule type" value="Genomic_DNA"/>
</dbReference>
<protein>
    <submittedName>
        <fullName evidence="2">Uncharacterized protein</fullName>
    </submittedName>
</protein>
<gene>
    <name evidence="2" type="ORF">CR203_15775</name>
</gene>
<organism evidence="2 3">
    <name type="scientific">Salipaludibacillus neizhouensis</name>
    <dbReference type="NCBI Taxonomy" id="885475"/>
    <lineage>
        <taxon>Bacteria</taxon>
        <taxon>Bacillati</taxon>
        <taxon>Bacillota</taxon>
        <taxon>Bacilli</taxon>
        <taxon>Bacillales</taxon>
        <taxon>Bacillaceae</taxon>
    </lineage>
</organism>
<evidence type="ECO:0000313" key="2">
    <source>
        <dbReference type="EMBL" id="RKL66348.1"/>
    </source>
</evidence>
<dbReference type="AlphaFoldDB" id="A0A3A9K4T0"/>
<keyword evidence="1" id="KW-1133">Transmembrane helix</keyword>
<comment type="caution">
    <text evidence="2">The sequence shown here is derived from an EMBL/GenBank/DDBJ whole genome shotgun (WGS) entry which is preliminary data.</text>
</comment>